<keyword evidence="1" id="KW-0732">Signal</keyword>
<dbReference type="PROSITE" id="PS51257">
    <property type="entry name" value="PROKAR_LIPOPROTEIN"/>
    <property type="match status" value="1"/>
</dbReference>
<feature type="signal peptide" evidence="1">
    <location>
        <begin position="1"/>
        <end position="22"/>
    </location>
</feature>
<name>A0A8T0GHD1_CERPU</name>
<organism evidence="2 3">
    <name type="scientific">Ceratodon purpureus</name>
    <name type="common">Fire moss</name>
    <name type="synonym">Dicranum purpureum</name>
    <dbReference type="NCBI Taxonomy" id="3225"/>
    <lineage>
        <taxon>Eukaryota</taxon>
        <taxon>Viridiplantae</taxon>
        <taxon>Streptophyta</taxon>
        <taxon>Embryophyta</taxon>
        <taxon>Bryophyta</taxon>
        <taxon>Bryophytina</taxon>
        <taxon>Bryopsida</taxon>
        <taxon>Dicranidae</taxon>
        <taxon>Pseudoditrichales</taxon>
        <taxon>Ditrichaceae</taxon>
        <taxon>Ceratodon</taxon>
    </lineage>
</organism>
<protein>
    <submittedName>
        <fullName evidence="2">Uncharacterized protein</fullName>
    </submittedName>
</protein>
<accession>A0A8T0GHD1</accession>
<dbReference type="EMBL" id="CM026432">
    <property type="protein sequence ID" value="KAG0557704.1"/>
    <property type="molecule type" value="Genomic_DNA"/>
</dbReference>
<keyword evidence="3" id="KW-1185">Reference proteome</keyword>
<dbReference type="Proteomes" id="UP000822688">
    <property type="component" value="Chromosome 11"/>
</dbReference>
<proteinExistence type="predicted"/>
<evidence type="ECO:0000256" key="1">
    <source>
        <dbReference type="SAM" id="SignalP"/>
    </source>
</evidence>
<reference evidence="2 3" key="1">
    <citation type="submission" date="2020-06" db="EMBL/GenBank/DDBJ databases">
        <title>WGS assembly of Ceratodon purpureus strain R40.</title>
        <authorList>
            <person name="Carey S.B."/>
            <person name="Jenkins J."/>
            <person name="Shu S."/>
            <person name="Lovell J.T."/>
            <person name="Sreedasyam A."/>
            <person name="Maumus F."/>
            <person name="Tiley G.P."/>
            <person name="Fernandez-Pozo N."/>
            <person name="Barry K."/>
            <person name="Chen C."/>
            <person name="Wang M."/>
            <person name="Lipzen A."/>
            <person name="Daum C."/>
            <person name="Saski C.A."/>
            <person name="Payton A.C."/>
            <person name="Mcbreen J.C."/>
            <person name="Conrad R.E."/>
            <person name="Kollar L.M."/>
            <person name="Olsson S."/>
            <person name="Huttunen S."/>
            <person name="Landis J.B."/>
            <person name="Wickett N.J."/>
            <person name="Johnson M.G."/>
            <person name="Rensing S.A."/>
            <person name="Grimwood J."/>
            <person name="Schmutz J."/>
            <person name="Mcdaniel S.F."/>
        </authorList>
    </citation>
    <scope>NUCLEOTIDE SEQUENCE [LARGE SCALE GENOMIC DNA]</scope>
    <source>
        <strain evidence="2 3">R40</strain>
    </source>
</reference>
<sequence>MVRIRTGKSCAALLSLLACVAAIMKKPRRLPSQVTSNPRIRCVNSAFQVSEDSLFS</sequence>
<comment type="caution">
    <text evidence="2">The sequence shown here is derived from an EMBL/GenBank/DDBJ whole genome shotgun (WGS) entry which is preliminary data.</text>
</comment>
<gene>
    <name evidence="2" type="ORF">KC19_11G150800</name>
</gene>
<evidence type="ECO:0000313" key="2">
    <source>
        <dbReference type="EMBL" id="KAG0557704.1"/>
    </source>
</evidence>
<feature type="chain" id="PRO_5035872489" evidence="1">
    <location>
        <begin position="23"/>
        <end position="56"/>
    </location>
</feature>
<dbReference type="AlphaFoldDB" id="A0A8T0GHD1"/>
<evidence type="ECO:0000313" key="3">
    <source>
        <dbReference type="Proteomes" id="UP000822688"/>
    </source>
</evidence>